<dbReference type="Pfam" id="PF01124">
    <property type="entry name" value="MAPEG"/>
    <property type="match status" value="1"/>
</dbReference>
<dbReference type="InterPro" id="IPR023352">
    <property type="entry name" value="MAPEG-like_dom_sf"/>
</dbReference>
<dbReference type="PANTHER" id="PTHR35371">
    <property type="entry name" value="INNER MEMBRANE PROTEIN"/>
    <property type="match status" value="1"/>
</dbReference>
<protein>
    <submittedName>
        <fullName evidence="6">MAPEG family protein</fullName>
    </submittedName>
</protein>
<keyword evidence="4 5" id="KW-0472">Membrane</keyword>
<keyword evidence="2 5" id="KW-0812">Transmembrane</keyword>
<dbReference type="Gene3D" id="1.20.120.550">
    <property type="entry name" value="Membrane associated eicosanoid/glutathione metabolism-like domain"/>
    <property type="match status" value="1"/>
</dbReference>
<keyword evidence="7" id="KW-1185">Reference proteome</keyword>
<name>A0A4R3YIZ6_9PROT</name>
<evidence type="ECO:0000256" key="4">
    <source>
        <dbReference type="ARBA" id="ARBA00023136"/>
    </source>
</evidence>
<feature type="transmembrane region" description="Helical" evidence="5">
    <location>
        <begin position="107"/>
        <end position="135"/>
    </location>
</feature>
<proteinExistence type="predicted"/>
<dbReference type="RefSeq" id="WP_223248391.1">
    <property type="nucleotide sequence ID" value="NZ_BHVT01000073.1"/>
</dbReference>
<comment type="caution">
    <text evidence="6">The sequence shown here is derived from an EMBL/GenBank/DDBJ whole genome shotgun (WGS) entry which is preliminary data.</text>
</comment>
<feature type="transmembrane region" description="Helical" evidence="5">
    <location>
        <begin position="78"/>
        <end position="100"/>
    </location>
</feature>
<evidence type="ECO:0000256" key="5">
    <source>
        <dbReference type="SAM" id="Phobius"/>
    </source>
</evidence>
<evidence type="ECO:0000313" key="6">
    <source>
        <dbReference type="EMBL" id="TCV90663.1"/>
    </source>
</evidence>
<comment type="subcellular location">
    <subcellularLocation>
        <location evidence="1">Membrane</location>
    </subcellularLocation>
</comment>
<dbReference type="AlphaFoldDB" id="A0A4R3YIZ6"/>
<evidence type="ECO:0000256" key="3">
    <source>
        <dbReference type="ARBA" id="ARBA00022989"/>
    </source>
</evidence>
<gene>
    <name evidence="6" type="ORF">EDC63_101637</name>
</gene>
<dbReference type="InterPro" id="IPR001129">
    <property type="entry name" value="Membr-assoc_MAPEG"/>
</dbReference>
<evidence type="ECO:0000313" key="7">
    <source>
        <dbReference type="Proteomes" id="UP000295367"/>
    </source>
</evidence>
<sequence>MHTTMTTELFWLVMTATLTALLWIPYILNRMKEHEHGAWAAVWNPQPDTHPKAQWAVRLMRAHANAVENLVVFSPLVLTLQLVGTSTAITANACMVYFVVRVAHVIFYTFAIPLLRTVAFAIGFFCQMALVMTLLHLI</sequence>
<dbReference type="GO" id="GO:0016020">
    <property type="term" value="C:membrane"/>
    <property type="evidence" value="ECO:0007669"/>
    <property type="project" value="UniProtKB-SubCell"/>
</dbReference>
<reference evidence="6 7" key="1">
    <citation type="submission" date="2019-03" db="EMBL/GenBank/DDBJ databases">
        <title>Genomic Encyclopedia of Type Strains, Phase IV (KMG-IV): sequencing the most valuable type-strain genomes for metagenomic binning, comparative biology and taxonomic classification.</title>
        <authorList>
            <person name="Goeker M."/>
        </authorList>
    </citation>
    <scope>NUCLEOTIDE SEQUENCE [LARGE SCALE GENOMIC DNA]</scope>
    <source>
        <strain evidence="6 7">DSM 100309</strain>
    </source>
</reference>
<dbReference type="SUPFAM" id="SSF161084">
    <property type="entry name" value="MAPEG domain-like"/>
    <property type="match status" value="1"/>
</dbReference>
<evidence type="ECO:0000256" key="1">
    <source>
        <dbReference type="ARBA" id="ARBA00004370"/>
    </source>
</evidence>
<keyword evidence="3 5" id="KW-1133">Transmembrane helix</keyword>
<organism evidence="6 7">
    <name type="scientific">Sulfurirhabdus autotrophica</name>
    <dbReference type="NCBI Taxonomy" id="1706046"/>
    <lineage>
        <taxon>Bacteria</taxon>
        <taxon>Pseudomonadati</taxon>
        <taxon>Pseudomonadota</taxon>
        <taxon>Betaproteobacteria</taxon>
        <taxon>Nitrosomonadales</taxon>
        <taxon>Sulfuricellaceae</taxon>
        <taxon>Sulfurirhabdus</taxon>
    </lineage>
</organism>
<dbReference type="EMBL" id="SMCO01000001">
    <property type="protein sequence ID" value="TCV90663.1"/>
    <property type="molecule type" value="Genomic_DNA"/>
</dbReference>
<dbReference type="PANTHER" id="PTHR35371:SF1">
    <property type="entry name" value="BLR7753 PROTEIN"/>
    <property type="match status" value="1"/>
</dbReference>
<accession>A0A4R3YIZ6</accession>
<dbReference type="Proteomes" id="UP000295367">
    <property type="component" value="Unassembled WGS sequence"/>
</dbReference>
<feature type="transmembrane region" description="Helical" evidence="5">
    <location>
        <begin position="9"/>
        <end position="28"/>
    </location>
</feature>
<evidence type="ECO:0000256" key="2">
    <source>
        <dbReference type="ARBA" id="ARBA00022692"/>
    </source>
</evidence>